<gene>
    <name evidence="2" type="ORF">DM02DRAFT_4209</name>
</gene>
<organism evidence="2 3">
    <name type="scientific">Periconia macrospinosa</name>
    <dbReference type="NCBI Taxonomy" id="97972"/>
    <lineage>
        <taxon>Eukaryota</taxon>
        <taxon>Fungi</taxon>
        <taxon>Dikarya</taxon>
        <taxon>Ascomycota</taxon>
        <taxon>Pezizomycotina</taxon>
        <taxon>Dothideomycetes</taxon>
        <taxon>Pleosporomycetidae</taxon>
        <taxon>Pleosporales</taxon>
        <taxon>Massarineae</taxon>
        <taxon>Periconiaceae</taxon>
        <taxon>Periconia</taxon>
    </lineage>
</organism>
<name>A0A2V1ECZ6_9PLEO</name>
<dbReference type="AlphaFoldDB" id="A0A2V1ECZ6"/>
<feature type="compositionally biased region" description="Polar residues" evidence="1">
    <location>
        <begin position="150"/>
        <end position="159"/>
    </location>
</feature>
<evidence type="ECO:0000313" key="2">
    <source>
        <dbReference type="EMBL" id="PVI08498.1"/>
    </source>
</evidence>
<keyword evidence="3" id="KW-1185">Reference proteome</keyword>
<feature type="compositionally biased region" description="Basic and acidic residues" evidence="1">
    <location>
        <begin position="140"/>
        <end position="149"/>
    </location>
</feature>
<protein>
    <submittedName>
        <fullName evidence="2">Uncharacterized protein</fullName>
    </submittedName>
</protein>
<evidence type="ECO:0000256" key="1">
    <source>
        <dbReference type="SAM" id="MobiDB-lite"/>
    </source>
</evidence>
<dbReference type="Proteomes" id="UP000244855">
    <property type="component" value="Unassembled WGS sequence"/>
</dbReference>
<evidence type="ECO:0000313" key="3">
    <source>
        <dbReference type="Proteomes" id="UP000244855"/>
    </source>
</evidence>
<accession>A0A2V1ECZ6</accession>
<dbReference type="EMBL" id="KZ805300">
    <property type="protein sequence ID" value="PVI08498.1"/>
    <property type="molecule type" value="Genomic_DNA"/>
</dbReference>
<proteinExistence type="predicted"/>
<feature type="region of interest" description="Disordered" evidence="1">
    <location>
        <begin position="93"/>
        <end position="159"/>
    </location>
</feature>
<sequence>MMMTTPFVLPLRPGFAKLAPFFPFISFSLPFRGVCDHCPSLYVLSVNPPTFTSLGSVSRRTAEHPFASLAGALVRRSDISIHGFCRHSLKREKSALPKKNLRGETNTISQPRRSTHPQPAPHCGAEQGKARQGRVGGDALELHQHEHSKQLFQSINQQK</sequence>
<reference evidence="2 3" key="1">
    <citation type="journal article" date="2018" name="Sci. Rep.">
        <title>Comparative genomics provides insights into the lifestyle and reveals functional heterogeneity of dark septate endophytic fungi.</title>
        <authorList>
            <person name="Knapp D.G."/>
            <person name="Nemeth J.B."/>
            <person name="Barry K."/>
            <person name="Hainaut M."/>
            <person name="Henrissat B."/>
            <person name="Johnson J."/>
            <person name="Kuo A."/>
            <person name="Lim J.H.P."/>
            <person name="Lipzen A."/>
            <person name="Nolan M."/>
            <person name="Ohm R.A."/>
            <person name="Tamas L."/>
            <person name="Grigoriev I.V."/>
            <person name="Spatafora J.W."/>
            <person name="Nagy L.G."/>
            <person name="Kovacs G.M."/>
        </authorList>
    </citation>
    <scope>NUCLEOTIDE SEQUENCE [LARGE SCALE GENOMIC DNA]</scope>
    <source>
        <strain evidence="2 3">DSE2036</strain>
    </source>
</reference>
<feature type="compositionally biased region" description="Polar residues" evidence="1">
    <location>
        <begin position="103"/>
        <end position="112"/>
    </location>
</feature>